<sequence length="484" mass="53511">MTRDGYQDEIDYWARELALEGVHREHTEKRLSPAGRSDEHPIWIDGLIDVLTERKQGGGPPRALDLGCGPLGTLGHAHEVGRLDVTGVDPLADAYTELRTRFSIDYPEPLIATTGERLSEHVEPASVDLIYSRNSLDHAEDVQRCFEEAARALRPGGVFALEVFAYEGFREGYDGLHRFDFHVHDGALGCTDEHGREALDLSEFDLELVTLEPRETRKPAGVGADTTTVRAVFARSRDAELLDRVRAATWLADERARVEQFLDPTGVYAHRIADGWDTELLRSMYPTWSDAVLGDVRRADPGLPRVLELDARSMPTLTWAQLSGLAHVEAADPQASAFAAIFARHRLPAHPVAMREATAREALTATAPGSFEVVHLRDALERDNDPVGLVELAARALAPTGVLLLEGSVRSSSGEAWRHPFGNAVRVEDGRLVVRRHALGDERVEVIDPQALGLETVVLTMLDATDPLREPGTVYRAAWRRPER</sequence>
<proteinExistence type="predicted"/>
<gene>
    <name evidence="3" type="ORF">Pla163_01710</name>
</gene>
<dbReference type="Gene3D" id="3.40.50.150">
    <property type="entry name" value="Vaccinia Virus protein VP39"/>
    <property type="match status" value="2"/>
</dbReference>
<accession>A0A518CV23</accession>
<dbReference type="PANTHER" id="PTHR43861:SF3">
    <property type="entry name" value="PUTATIVE (AFU_ORTHOLOGUE AFUA_2G14390)-RELATED"/>
    <property type="match status" value="1"/>
</dbReference>
<keyword evidence="4" id="KW-1185">Reference proteome</keyword>
<dbReference type="CDD" id="cd02440">
    <property type="entry name" value="AdoMet_MTases"/>
    <property type="match status" value="1"/>
</dbReference>
<dbReference type="PANTHER" id="PTHR43861">
    <property type="entry name" value="TRANS-ACONITATE 2-METHYLTRANSFERASE-RELATED"/>
    <property type="match status" value="1"/>
</dbReference>
<dbReference type="OrthoDB" id="9790457at2"/>
<evidence type="ECO:0000259" key="2">
    <source>
        <dbReference type="Pfam" id="PF08241"/>
    </source>
</evidence>
<dbReference type="InterPro" id="IPR029063">
    <property type="entry name" value="SAM-dependent_MTases_sf"/>
</dbReference>
<evidence type="ECO:0000256" key="1">
    <source>
        <dbReference type="ARBA" id="ARBA00022679"/>
    </source>
</evidence>
<evidence type="ECO:0000313" key="4">
    <source>
        <dbReference type="Proteomes" id="UP000319342"/>
    </source>
</evidence>
<keyword evidence="1" id="KW-0808">Transferase</keyword>
<dbReference type="RefSeq" id="WP_145182132.1">
    <property type="nucleotide sequence ID" value="NZ_CP036290.1"/>
</dbReference>
<feature type="domain" description="Methyltransferase type 11" evidence="2">
    <location>
        <begin position="64"/>
        <end position="160"/>
    </location>
</feature>
<dbReference type="InterPro" id="IPR013216">
    <property type="entry name" value="Methyltransf_11"/>
</dbReference>
<dbReference type="AlphaFoldDB" id="A0A518CV23"/>
<evidence type="ECO:0000313" key="3">
    <source>
        <dbReference type="EMBL" id="QDU83075.1"/>
    </source>
</evidence>
<dbReference type="GO" id="GO:0008757">
    <property type="term" value="F:S-adenosylmethionine-dependent methyltransferase activity"/>
    <property type="evidence" value="ECO:0007669"/>
    <property type="project" value="InterPro"/>
</dbReference>
<protein>
    <recommendedName>
        <fullName evidence="2">Methyltransferase type 11 domain-containing protein</fullName>
    </recommendedName>
</protein>
<name>A0A518CV23_9BACT</name>
<dbReference type="Pfam" id="PF08241">
    <property type="entry name" value="Methyltransf_11"/>
    <property type="match status" value="1"/>
</dbReference>
<dbReference type="Proteomes" id="UP000319342">
    <property type="component" value="Chromosome"/>
</dbReference>
<dbReference type="SUPFAM" id="SSF53335">
    <property type="entry name" value="S-adenosyl-L-methionine-dependent methyltransferases"/>
    <property type="match status" value="2"/>
</dbReference>
<reference evidence="3 4" key="1">
    <citation type="submission" date="2019-02" db="EMBL/GenBank/DDBJ databases">
        <title>Deep-cultivation of Planctomycetes and their phenomic and genomic characterization uncovers novel biology.</title>
        <authorList>
            <person name="Wiegand S."/>
            <person name="Jogler M."/>
            <person name="Boedeker C."/>
            <person name="Pinto D."/>
            <person name="Vollmers J."/>
            <person name="Rivas-Marin E."/>
            <person name="Kohn T."/>
            <person name="Peeters S.H."/>
            <person name="Heuer A."/>
            <person name="Rast P."/>
            <person name="Oberbeckmann S."/>
            <person name="Bunk B."/>
            <person name="Jeske O."/>
            <person name="Meyerdierks A."/>
            <person name="Storesund J.E."/>
            <person name="Kallscheuer N."/>
            <person name="Luecker S."/>
            <person name="Lage O.M."/>
            <person name="Pohl T."/>
            <person name="Merkel B.J."/>
            <person name="Hornburger P."/>
            <person name="Mueller R.-W."/>
            <person name="Bruemmer F."/>
            <person name="Labrenz M."/>
            <person name="Spormann A.M."/>
            <person name="Op den Camp H."/>
            <person name="Overmann J."/>
            <person name="Amann R."/>
            <person name="Jetten M.S.M."/>
            <person name="Mascher T."/>
            <person name="Medema M.H."/>
            <person name="Devos D.P."/>
            <person name="Kaster A.-K."/>
            <person name="Ovreas L."/>
            <person name="Rohde M."/>
            <person name="Galperin M.Y."/>
            <person name="Jogler C."/>
        </authorList>
    </citation>
    <scope>NUCLEOTIDE SEQUENCE [LARGE SCALE GENOMIC DNA]</scope>
    <source>
        <strain evidence="3 4">Pla163</strain>
    </source>
</reference>
<dbReference type="EMBL" id="CP036290">
    <property type="protein sequence ID" value="QDU83075.1"/>
    <property type="molecule type" value="Genomic_DNA"/>
</dbReference>
<organism evidence="3 4">
    <name type="scientific">Rohdeia mirabilis</name>
    <dbReference type="NCBI Taxonomy" id="2528008"/>
    <lineage>
        <taxon>Bacteria</taxon>
        <taxon>Pseudomonadati</taxon>
        <taxon>Planctomycetota</taxon>
        <taxon>Planctomycetia</taxon>
        <taxon>Planctomycetia incertae sedis</taxon>
        <taxon>Rohdeia</taxon>
    </lineage>
</organism>